<evidence type="ECO:0000256" key="4">
    <source>
        <dbReference type="ARBA" id="ARBA00022801"/>
    </source>
</evidence>
<comment type="cofactor">
    <cofactor evidence="1">
        <name>Zn(2+)</name>
        <dbReference type="ChEBI" id="CHEBI:29105"/>
    </cofactor>
</comment>
<dbReference type="GO" id="GO:0005615">
    <property type="term" value="C:extracellular space"/>
    <property type="evidence" value="ECO:0007669"/>
    <property type="project" value="TreeGrafter"/>
</dbReference>
<feature type="active site" description="Proton donor/acceptor" evidence="7">
    <location>
        <position position="534"/>
    </location>
</feature>
<evidence type="ECO:0000256" key="1">
    <source>
        <dbReference type="ARBA" id="ARBA00001947"/>
    </source>
</evidence>
<evidence type="ECO:0000256" key="6">
    <source>
        <dbReference type="ARBA" id="ARBA00023049"/>
    </source>
</evidence>
<dbReference type="GO" id="GO:0006508">
    <property type="term" value="P:proteolysis"/>
    <property type="evidence" value="ECO:0007669"/>
    <property type="project" value="UniProtKB-KW"/>
</dbReference>
<evidence type="ECO:0000313" key="11">
    <source>
        <dbReference type="Proteomes" id="UP000284841"/>
    </source>
</evidence>
<dbReference type="InterPro" id="IPR036116">
    <property type="entry name" value="FN3_sf"/>
</dbReference>
<keyword evidence="3" id="KW-0645">Protease</keyword>
<protein>
    <recommendedName>
        <fullName evidence="9">Peptidase M14 domain-containing protein</fullName>
    </recommendedName>
</protein>
<accession>A0A415E7G9</accession>
<dbReference type="SMART" id="SM00631">
    <property type="entry name" value="Zn_pept"/>
    <property type="match status" value="1"/>
</dbReference>
<dbReference type="CDD" id="cd06244">
    <property type="entry name" value="M14-like"/>
    <property type="match status" value="1"/>
</dbReference>
<proteinExistence type="inferred from homology"/>
<name>A0A415E7G9_9FIRM</name>
<dbReference type="AlphaFoldDB" id="A0A415E7G9"/>
<keyword evidence="11" id="KW-1185">Reference proteome</keyword>
<reference evidence="10 11" key="1">
    <citation type="submission" date="2018-08" db="EMBL/GenBank/DDBJ databases">
        <title>A genome reference for cultivated species of the human gut microbiota.</title>
        <authorList>
            <person name="Zou Y."/>
            <person name="Xue W."/>
            <person name="Luo G."/>
        </authorList>
    </citation>
    <scope>NUCLEOTIDE SEQUENCE [LARGE SCALE GENOMIC DNA]</scope>
    <source>
        <strain evidence="10 11">AM07-24</strain>
    </source>
</reference>
<dbReference type="InterPro" id="IPR000834">
    <property type="entry name" value="Peptidase_M14"/>
</dbReference>
<evidence type="ECO:0000259" key="9">
    <source>
        <dbReference type="PROSITE" id="PS52035"/>
    </source>
</evidence>
<feature type="region of interest" description="Disordered" evidence="8">
    <location>
        <begin position="1050"/>
        <end position="1072"/>
    </location>
</feature>
<dbReference type="OrthoDB" id="9758209at2"/>
<comment type="similarity">
    <text evidence="2 7">Belongs to the peptidase M14 family.</text>
</comment>
<comment type="caution">
    <text evidence="10">The sequence shown here is derived from an EMBL/GenBank/DDBJ whole genome shotgun (WGS) entry which is preliminary data.</text>
</comment>
<evidence type="ECO:0000256" key="7">
    <source>
        <dbReference type="PROSITE-ProRule" id="PRU01379"/>
    </source>
</evidence>
<evidence type="ECO:0000313" key="10">
    <source>
        <dbReference type="EMBL" id="RHJ89742.1"/>
    </source>
</evidence>
<keyword evidence="5" id="KW-0862">Zinc</keyword>
<dbReference type="Gene3D" id="3.40.630.10">
    <property type="entry name" value="Zn peptidases"/>
    <property type="match status" value="1"/>
</dbReference>
<dbReference type="RefSeq" id="WP_118333787.1">
    <property type="nucleotide sequence ID" value="NZ_AP025567.1"/>
</dbReference>
<dbReference type="SUPFAM" id="SSF49265">
    <property type="entry name" value="Fibronectin type III"/>
    <property type="match status" value="1"/>
</dbReference>
<dbReference type="SUPFAM" id="SSF53187">
    <property type="entry name" value="Zn-dependent exopeptidases"/>
    <property type="match status" value="1"/>
</dbReference>
<dbReference type="InterPro" id="IPR013783">
    <property type="entry name" value="Ig-like_fold"/>
</dbReference>
<dbReference type="Pfam" id="PF00246">
    <property type="entry name" value="Peptidase_M14"/>
    <property type="match status" value="1"/>
</dbReference>
<feature type="domain" description="Peptidase M14" evidence="9">
    <location>
        <begin position="194"/>
        <end position="557"/>
    </location>
</feature>
<sequence length="1245" mass="137872">MRKNLSQRQSVSVSIRILVVVLILSLTLPLTAFADAKPDPVKASKYEVDCQISLSEDRENVTVSIPLSGDTTGLEDKLDDISLSLNRDASRPYLDAELFPNQKNGGALDTWQTQNKTPMFTEMQKEIVTDNGATLLKIKFKTNCYFYSGNNPDYSAPHSNGGAFLDICGYFDFTAALDGKELGKASIKVVPYHSYHTMEEVYAAIDQIAAEKTDLYVEKVSMGKSSGGRDIPYLIVADKKGSVDKWLEYVESAESNPEKALQQIKDGSLNDIRVPVLYSNIHSNEVAATDGILDFARKLVTEKEISYNYLTGFTADGKAKLDEEHGAKGAKGSLAVPDLIKDDATYLGHIKDGKTVSGKVNLDKYYNQKTEKVEVDKLMEDVFFIIVPEENVDGRTYNTRTAQNGYDLNRDNSYQTTPETRQMQQMIGKYNPVSFTEFHGRVKGFQVEPCDPPHGPNFEYDLLAKHLMKGGEALGIAAVANNETYNSYVTPQRDYLEYTGNGDETFWADPWDDMSTSYTPQFSMLHGTVAYTVELPAYSDDTVQLVSYGILGQSAYIADEKLGYLEAQAEIFKRGVNNENANDEVNPWYCDQYDVEGAEADIFRPEFKGDGENGNFYPECYIIPMDRKNQKNLQSAIDFMEMLTRNDVEVNLTESEFTYNGVKYPKGTMIVSMYQAKRSVANELLYDGTLINDWTVLYSEAANNYDELRGFDMETVTKPAEYKTIAKACGAAMDYAAALNYKKTFGTSFDGVKNADVIIENVSEDSTSAVNELLKADKKVAMITEGEEKGNFICAYDDYLKVADKYVLTATGVYGKDKKIKATVIKKAPKIFITGKPGTNSSGFVNTSIVGNANYNYDRVAMELMNFDTTDNTYKADVVIGANAIGNALEAVKSGTPYIGYGSTATRNVSTLVAGVARANCSGAMDCLGRVTYPNDTLVNATYVAEKDDIMYGYGVGYFSSVPDNATILVQMDGKTEPTEGFIPTITDTQKAAFNTYLNGSIQGFEYKEGDLDIALFANTLTHKGHQRDEYAFISNFIFSRMLGKTAYEGKASSTTPDTPVTPPTVEPQKPEVTIQDNAGGKVDLSADGTIATIKADEGYEIASVVLNGKDLGKVDKVENLKTGDKLQIVFAKTEDPVGPEDKYAKLKAGVKATTIKATSKAYKGRTRINWKKSYGYKVDGYQVYRSIKKNSGYKYIGKTKKSYMDNKKNLKKGTRYYYKVRGYRTIGGEKIYTKWSSKAIRTAK</sequence>
<dbReference type="EMBL" id="QRMS01000001">
    <property type="protein sequence ID" value="RHJ89742.1"/>
    <property type="molecule type" value="Genomic_DNA"/>
</dbReference>
<dbReference type="Gene3D" id="2.60.40.10">
    <property type="entry name" value="Immunoglobulins"/>
    <property type="match status" value="1"/>
</dbReference>
<keyword evidence="6" id="KW-0482">Metalloprotease</keyword>
<gene>
    <name evidence="10" type="ORF">DW099_04040</name>
</gene>
<dbReference type="PANTHER" id="PTHR11705">
    <property type="entry name" value="PROTEASE FAMILY M14 CARBOXYPEPTIDASE A,B"/>
    <property type="match status" value="1"/>
</dbReference>
<evidence type="ECO:0000256" key="2">
    <source>
        <dbReference type="ARBA" id="ARBA00005988"/>
    </source>
</evidence>
<dbReference type="GO" id="GO:0004181">
    <property type="term" value="F:metallocarboxypeptidase activity"/>
    <property type="evidence" value="ECO:0007669"/>
    <property type="project" value="InterPro"/>
</dbReference>
<dbReference type="PANTHER" id="PTHR11705:SF143">
    <property type="entry name" value="SLL0236 PROTEIN"/>
    <property type="match status" value="1"/>
</dbReference>
<evidence type="ECO:0000256" key="3">
    <source>
        <dbReference type="ARBA" id="ARBA00022670"/>
    </source>
</evidence>
<dbReference type="Proteomes" id="UP000284841">
    <property type="component" value="Unassembled WGS sequence"/>
</dbReference>
<keyword evidence="4" id="KW-0378">Hydrolase</keyword>
<dbReference type="PROSITE" id="PS52035">
    <property type="entry name" value="PEPTIDASE_M14"/>
    <property type="match status" value="1"/>
</dbReference>
<evidence type="ECO:0000256" key="8">
    <source>
        <dbReference type="SAM" id="MobiDB-lite"/>
    </source>
</evidence>
<organism evidence="10 11">
    <name type="scientific">Emergencia timonensis</name>
    <dbReference type="NCBI Taxonomy" id="1776384"/>
    <lineage>
        <taxon>Bacteria</taxon>
        <taxon>Bacillati</taxon>
        <taxon>Bacillota</taxon>
        <taxon>Clostridia</taxon>
        <taxon>Peptostreptococcales</taxon>
        <taxon>Anaerovoracaceae</taxon>
        <taxon>Emergencia</taxon>
    </lineage>
</organism>
<dbReference type="STRING" id="1776384.GCA_900086585_03099"/>
<dbReference type="GO" id="GO:0008270">
    <property type="term" value="F:zinc ion binding"/>
    <property type="evidence" value="ECO:0007669"/>
    <property type="project" value="InterPro"/>
</dbReference>
<evidence type="ECO:0000256" key="5">
    <source>
        <dbReference type="ARBA" id="ARBA00022833"/>
    </source>
</evidence>